<evidence type="ECO:0000313" key="5">
    <source>
        <dbReference type="EMBL" id="SDY23057.1"/>
    </source>
</evidence>
<dbReference type="Pfam" id="PF13410">
    <property type="entry name" value="GST_C_2"/>
    <property type="match status" value="1"/>
</dbReference>
<dbReference type="InterPro" id="IPR016639">
    <property type="entry name" value="GST_Omega/GSH"/>
</dbReference>
<feature type="domain" description="GST C-terminal" evidence="4">
    <location>
        <begin position="161"/>
        <end position="295"/>
    </location>
</feature>
<evidence type="ECO:0000256" key="1">
    <source>
        <dbReference type="PIRSR" id="PIRSR015753-1"/>
    </source>
</evidence>
<dbReference type="PROSITE" id="PS50405">
    <property type="entry name" value="GST_CTER"/>
    <property type="match status" value="1"/>
</dbReference>
<dbReference type="PIRSF" id="PIRSF015753">
    <property type="entry name" value="GST"/>
    <property type="match status" value="1"/>
</dbReference>
<keyword evidence="5" id="KW-0808">Transferase</keyword>
<dbReference type="RefSeq" id="WP_089767888.1">
    <property type="nucleotide sequence ID" value="NZ_FNPB01000009.1"/>
</dbReference>
<dbReference type="Pfam" id="PF13409">
    <property type="entry name" value="GST_N_2"/>
    <property type="match status" value="1"/>
</dbReference>
<evidence type="ECO:0000256" key="2">
    <source>
        <dbReference type="PIRSR" id="PIRSR015753-2"/>
    </source>
</evidence>
<gene>
    <name evidence="5" type="ORF">SAMN04487946_10913</name>
</gene>
<dbReference type="InterPro" id="IPR010987">
    <property type="entry name" value="Glutathione-S-Trfase_C-like"/>
</dbReference>
<accession>A0A1H3I5T4</accession>
<feature type="binding site" evidence="2">
    <location>
        <begin position="119"/>
        <end position="122"/>
    </location>
    <ligand>
        <name>glutathione</name>
        <dbReference type="ChEBI" id="CHEBI:57925"/>
    </ligand>
</feature>
<reference evidence="6" key="1">
    <citation type="submission" date="2016-10" db="EMBL/GenBank/DDBJ databases">
        <authorList>
            <person name="Varghese N."/>
            <person name="Submissions S."/>
        </authorList>
    </citation>
    <scope>NUCLEOTIDE SEQUENCE [LARGE SCALE GENOMIC DNA]</scope>
    <source>
        <strain evidence="6">CGMCC 1.10118</strain>
    </source>
</reference>
<dbReference type="SUPFAM" id="SSF52833">
    <property type="entry name" value="Thioredoxin-like"/>
    <property type="match status" value="1"/>
</dbReference>
<name>A0A1H3I5T4_9EURY</name>
<dbReference type="AlphaFoldDB" id="A0A1H3I5T4"/>
<dbReference type="EMBL" id="FNPB01000009">
    <property type="protein sequence ID" value="SDY23057.1"/>
    <property type="molecule type" value="Genomic_DNA"/>
</dbReference>
<dbReference type="InterPro" id="IPR004045">
    <property type="entry name" value="Glutathione_S-Trfase_N"/>
</dbReference>
<dbReference type="Proteomes" id="UP000199170">
    <property type="component" value="Unassembled WGS sequence"/>
</dbReference>
<evidence type="ECO:0000259" key="4">
    <source>
        <dbReference type="PROSITE" id="PS50405"/>
    </source>
</evidence>
<dbReference type="PANTHER" id="PTHR32419">
    <property type="entry name" value="GLUTATHIONYL-HYDROQUINONE REDUCTASE"/>
    <property type="match status" value="1"/>
</dbReference>
<dbReference type="Gene3D" id="1.20.1050.10">
    <property type="match status" value="1"/>
</dbReference>
<dbReference type="SFLD" id="SFLDG01206">
    <property type="entry name" value="Xi.1"/>
    <property type="match status" value="1"/>
</dbReference>
<dbReference type="InterPro" id="IPR040079">
    <property type="entry name" value="Glutathione_S-Trfase"/>
</dbReference>
<dbReference type="InterPro" id="IPR036282">
    <property type="entry name" value="Glutathione-S-Trfase_C_sf"/>
</dbReference>
<feature type="site" description="Lowers pKa of active site Cys" evidence="3">
    <location>
        <position position="285"/>
    </location>
</feature>
<dbReference type="OrthoDB" id="172488at2157"/>
<dbReference type="SUPFAM" id="SSF47616">
    <property type="entry name" value="GST C-terminal domain-like"/>
    <property type="match status" value="1"/>
</dbReference>
<organism evidence="5 6">
    <name type="scientific">Halobellus clavatus</name>
    <dbReference type="NCBI Taxonomy" id="660517"/>
    <lineage>
        <taxon>Archaea</taxon>
        <taxon>Methanobacteriati</taxon>
        <taxon>Methanobacteriota</taxon>
        <taxon>Stenosarchaea group</taxon>
        <taxon>Halobacteria</taxon>
        <taxon>Halobacteriales</taxon>
        <taxon>Haloferacaceae</taxon>
        <taxon>Halobellus</taxon>
    </lineage>
</organism>
<dbReference type="GO" id="GO:0004364">
    <property type="term" value="F:glutathione transferase activity"/>
    <property type="evidence" value="ECO:0007669"/>
    <property type="project" value="InterPro"/>
</dbReference>
<feature type="active site" description="Proton donor/acceptor" evidence="1">
    <location>
        <position position="184"/>
    </location>
</feature>
<dbReference type="InterPro" id="IPR036249">
    <property type="entry name" value="Thioredoxin-like_sf"/>
</dbReference>
<feature type="binding site" evidence="2">
    <location>
        <begin position="137"/>
        <end position="138"/>
    </location>
    <ligand>
        <name>glutathione</name>
        <dbReference type="ChEBI" id="CHEBI:57925"/>
    </ligand>
</feature>
<protein>
    <submittedName>
        <fullName evidence="5">Putative glutathione S-transferase</fullName>
    </submittedName>
</protein>
<dbReference type="SFLD" id="SFLDS00019">
    <property type="entry name" value="Glutathione_Transferase_(cytos"/>
    <property type="match status" value="1"/>
</dbReference>
<feature type="site" description="Lowers pKa of active site Cys" evidence="3">
    <location>
        <position position="242"/>
    </location>
</feature>
<dbReference type="CDD" id="cd03190">
    <property type="entry name" value="GST_C_Omega_like"/>
    <property type="match status" value="1"/>
</dbReference>
<feature type="active site" description="Nucleophile" evidence="1">
    <location>
        <position position="52"/>
    </location>
</feature>
<dbReference type="InterPro" id="IPR047047">
    <property type="entry name" value="GST_Omega-like_C"/>
</dbReference>
<keyword evidence="6" id="KW-1185">Reference proteome</keyword>
<dbReference type="GO" id="GO:0005737">
    <property type="term" value="C:cytoplasm"/>
    <property type="evidence" value="ECO:0007669"/>
    <property type="project" value="TreeGrafter"/>
</dbReference>
<evidence type="ECO:0000313" key="6">
    <source>
        <dbReference type="Proteomes" id="UP000199170"/>
    </source>
</evidence>
<dbReference type="PANTHER" id="PTHR32419:SF6">
    <property type="entry name" value="GLUTATHIONE S-TRANSFERASE OMEGA-LIKE 1-RELATED"/>
    <property type="match status" value="1"/>
</dbReference>
<proteinExistence type="predicted"/>
<dbReference type="SFLD" id="SFLDG01148">
    <property type="entry name" value="Xi_(cytGST)"/>
    <property type="match status" value="1"/>
</dbReference>
<feature type="binding site" evidence="2">
    <location>
        <position position="85"/>
    </location>
    <ligand>
        <name>glutathione</name>
        <dbReference type="ChEBI" id="CHEBI:57925"/>
    </ligand>
</feature>
<sequence length="327" mass="37315">MGKLVDGEWVVAPERGHDEQGFDAWIGGGDGDSDYEYPAEPNRYHLYISRACPWAHRTALTRRLKGLEDVISIDVVDPVRRNDGWEFTPTKDNCTPDSVNGFEYLREVYTQADPAYTGRVTVPVLYDTERDTIVNNESADIARILDDAFDEYATRDIDLYPTQKQEEIDAIIEQIHDDINVGVYKAGFADTQEEYETAVRHLFDALEQWDSVLGERRFLAGDELTLADVFLFPTLYRFDAVYHTHFKCNLKRLVDFENLWPYAREIYQLPGVQATCNIDHVKAHYYRSHEDINPTGFVPVGPAADWSAPHNRARLGDSTAITLAADQ</sequence>
<dbReference type="Gene3D" id="3.40.30.10">
    <property type="entry name" value="Glutaredoxin"/>
    <property type="match status" value="1"/>
</dbReference>
<evidence type="ECO:0000256" key="3">
    <source>
        <dbReference type="PIRSR" id="PIRSR015753-3"/>
    </source>
</evidence>